<accession>A0A3Q7GL68</accession>
<keyword evidence="1" id="KW-0812">Transmembrane</keyword>
<name>A0A3Q7GL68_SOLLC</name>
<evidence type="ECO:0000256" key="1">
    <source>
        <dbReference type="SAM" id="Phobius"/>
    </source>
</evidence>
<evidence type="ECO:0000313" key="2">
    <source>
        <dbReference type="EnsemblPlants" id="Solyc05g047490.2.1"/>
    </source>
</evidence>
<organism evidence="2">
    <name type="scientific">Solanum lycopersicum</name>
    <name type="common">Tomato</name>
    <name type="synonym">Lycopersicon esculentum</name>
    <dbReference type="NCBI Taxonomy" id="4081"/>
    <lineage>
        <taxon>Eukaryota</taxon>
        <taxon>Viridiplantae</taxon>
        <taxon>Streptophyta</taxon>
        <taxon>Embryophyta</taxon>
        <taxon>Tracheophyta</taxon>
        <taxon>Spermatophyta</taxon>
        <taxon>Magnoliopsida</taxon>
        <taxon>eudicotyledons</taxon>
        <taxon>Gunneridae</taxon>
        <taxon>Pentapetalae</taxon>
        <taxon>asterids</taxon>
        <taxon>lamiids</taxon>
        <taxon>Solanales</taxon>
        <taxon>Solanaceae</taxon>
        <taxon>Solanoideae</taxon>
        <taxon>Solaneae</taxon>
        <taxon>Solanum</taxon>
        <taxon>Solanum subgen. Lycopersicon</taxon>
    </lineage>
</organism>
<feature type="transmembrane region" description="Helical" evidence="1">
    <location>
        <begin position="20"/>
        <end position="39"/>
    </location>
</feature>
<dbReference type="AlphaFoldDB" id="A0A3Q7GL68"/>
<keyword evidence="1" id="KW-1133">Transmembrane helix</keyword>
<reference evidence="2" key="1">
    <citation type="journal article" date="2012" name="Nature">
        <title>The tomato genome sequence provides insights into fleshy fruit evolution.</title>
        <authorList>
            <consortium name="Tomato Genome Consortium"/>
        </authorList>
    </citation>
    <scope>NUCLEOTIDE SEQUENCE [LARGE SCALE GENOMIC DNA]</scope>
    <source>
        <strain evidence="2">cv. Heinz 1706</strain>
    </source>
</reference>
<proteinExistence type="predicted"/>
<evidence type="ECO:0000313" key="3">
    <source>
        <dbReference type="Proteomes" id="UP000004994"/>
    </source>
</evidence>
<reference evidence="2" key="2">
    <citation type="submission" date="2019-01" db="UniProtKB">
        <authorList>
            <consortium name="EnsemblPlants"/>
        </authorList>
    </citation>
    <scope>IDENTIFICATION</scope>
    <source>
        <strain evidence="2">cv. Heinz 1706</strain>
    </source>
</reference>
<dbReference type="Gramene" id="Solyc05g047490.2.1">
    <property type="protein sequence ID" value="Solyc05g047490.2.1"/>
    <property type="gene ID" value="Solyc05g047490.2"/>
</dbReference>
<protein>
    <submittedName>
        <fullName evidence="2">Uncharacterized protein</fullName>
    </submittedName>
</protein>
<keyword evidence="1" id="KW-0472">Membrane</keyword>
<keyword evidence="3" id="KW-1185">Reference proteome</keyword>
<dbReference type="EnsemblPlants" id="Solyc05g047490.2.1">
    <property type="protein sequence ID" value="Solyc05g047490.2.1"/>
    <property type="gene ID" value="Solyc05g047490.2"/>
</dbReference>
<dbReference type="Proteomes" id="UP000004994">
    <property type="component" value="Chromosome 5"/>
</dbReference>
<dbReference type="InParanoid" id="A0A3Q7GL68"/>
<sequence length="101" mass="11806">MQSYLEAVLVVSNNLDNCKYMIQSILFLLVRYGAISYTLHLGYPLVNILEEKVSCRKRWPVLARAQCLKDFFELNRHKHRFGIMHNTQGQLFVASLFTLDI</sequence>